<feature type="compositionally biased region" description="Basic and acidic residues" evidence="1">
    <location>
        <begin position="282"/>
        <end position="291"/>
    </location>
</feature>
<keyword evidence="2" id="KW-0812">Transmembrane</keyword>
<feature type="transmembrane region" description="Helical" evidence="2">
    <location>
        <begin position="115"/>
        <end position="138"/>
    </location>
</feature>
<name>A0A5P2W4W5_9ACTN</name>
<feature type="compositionally biased region" description="Low complexity" evidence="1">
    <location>
        <begin position="292"/>
        <end position="307"/>
    </location>
</feature>
<keyword evidence="2" id="KW-1133">Transmembrane helix</keyword>
<dbReference type="EMBL" id="CP023747">
    <property type="protein sequence ID" value="QEV40668.1"/>
    <property type="molecule type" value="Genomic_DNA"/>
</dbReference>
<evidence type="ECO:0000256" key="1">
    <source>
        <dbReference type="SAM" id="MobiDB-lite"/>
    </source>
</evidence>
<organism evidence="3 4">
    <name type="scientific">Streptomyces nodosus</name>
    <dbReference type="NCBI Taxonomy" id="40318"/>
    <lineage>
        <taxon>Bacteria</taxon>
        <taxon>Bacillati</taxon>
        <taxon>Actinomycetota</taxon>
        <taxon>Actinomycetes</taxon>
        <taxon>Kitasatosporales</taxon>
        <taxon>Streptomycetaceae</taxon>
        <taxon>Streptomyces</taxon>
    </lineage>
</organism>
<evidence type="ECO:0000313" key="4">
    <source>
        <dbReference type="Proteomes" id="UP000325763"/>
    </source>
</evidence>
<proteinExistence type="predicted"/>
<evidence type="ECO:0000256" key="2">
    <source>
        <dbReference type="SAM" id="Phobius"/>
    </source>
</evidence>
<dbReference type="RefSeq" id="WP_052454213.1">
    <property type="nucleotide sequence ID" value="NZ_CP009313.1"/>
</dbReference>
<feature type="compositionally biased region" description="Polar residues" evidence="1">
    <location>
        <begin position="148"/>
        <end position="162"/>
    </location>
</feature>
<feature type="region of interest" description="Disordered" evidence="1">
    <location>
        <begin position="142"/>
        <end position="378"/>
    </location>
</feature>
<feature type="compositionally biased region" description="Gly residues" evidence="1">
    <location>
        <begin position="308"/>
        <end position="329"/>
    </location>
</feature>
<feature type="region of interest" description="Disordered" evidence="1">
    <location>
        <begin position="1"/>
        <end position="24"/>
    </location>
</feature>
<dbReference type="OrthoDB" id="4338553at2"/>
<keyword evidence="2" id="KW-0472">Membrane</keyword>
<gene>
    <name evidence="3" type="ORF">CP978_20820</name>
</gene>
<feature type="compositionally biased region" description="Basic and acidic residues" evidence="1">
    <location>
        <begin position="234"/>
        <end position="247"/>
    </location>
</feature>
<dbReference type="Proteomes" id="UP000325763">
    <property type="component" value="Chromosome"/>
</dbReference>
<evidence type="ECO:0000313" key="3">
    <source>
        <dbReference type="EMBL" id="QEV40668.1"/>
    </source>
</evidence>
<feature type="compositionally biased region" description="Gly residues" evidence="1">
    <location>
        <begin position="207"/>
        <end position="216"/>
    </location>
</feature>
<dbReference type="KEGG" id="snq:CP978_20820"/>
<feature type="compositionally biased region" description="Low complexity" evidence="1">
    <location>
        <begin position="170"/>
        <end position="189"/>
    </location>
</feature>
<protein>
    <submittedName>
        <fullName evidence="3">Uncharacterized protein</fullName>
    </submittedName>
</protein>
<reference evidence="3 4" key="1">
    <citation type="submission" date="2017-09" db="EMBL/GenBank/DDBJ databases">
        <title>Streptomyces genome completion.</title>
        <authorList>
            <person name="Lee N."/>
            <person name="Cho B.-K."/>
        </authorList>
    </citation>
    <scope>NUCLEOTIDE SEQUENCE [LARGE SCALE GENOMIC DNA]</scope>
    <source>
        <strain evidence="3 4">ATCC 14899</strain>
    </source>
</reference>
<sequence>MADEQHGWLSDDAAERLLRGEPPTAVDDVTRANIARLTETLAALAATPPPAGAELPGEAAALAAFRAARTTGNGAAAGQDGRRDPAALSADTGLVRLGRPDAGRRKAPRGRRARFGLAAVMTAGMIGGAAVAAGTGVLRTPLGDTPGTAASASVSPAGTSEQPPFPPAPQGSATGGSPSPTAGSTSGAPGQVGPSYDAADDDSAPTGGLGGAGASAGGREWWSGLRSSCSDLAGGKELDAERRRSLEDAAGGKSRVKGFCKGVLGGEDRARPGGTRGSGKGENGRDHRSGDQGEQGNQGSQGSQGNQGKQGGQGDQGGNGGGDQGGNGGDGEDHRGPGGPGLAATPSAVPHTAPPPSRRWGTRSPHPTYGARNAFLVR</sequence>
<dbReference type="AlphaFoldDB" id="A0A5P2W4W5"/>
<accession>A0A5P2W4W5</accession>